<name>A0ABZ0S0N2_9BACI</name>
<feature type="signal peptide" evidence="1">
    <location>
        <begin position="1"/>
        <end position="21"/>
    </location>
</feature>
<accession>A0ABZ0S0N2</accession>
<gene>
    <name evidence="2" type="ORF">R6U77_04780</name>
</gene>
<feature type="chain" id="PRO_5046723825" description="DUF3221 domain-containing protein" evidence="1">
    <location>
        <begin position="22"/>
        <end position="116"/>
    </location>
</feature>
<protein>
    <recommendedName>
        <fullName evidence="4">DUF3221 domain-containing protein</fullName>
    </recommendedName>
</protein>
<sequence>MKKTLLLSLLFCLALAGCSTGSPTNPTAKSVLKDDAQADILQYEGLIYQQASDLDITFTKGEKLGEIKKTTTRWLGFKNLYATQLAVGTELFSTNTQYMIAEVDGKQIPYIALIEG</sequence>
<organism evidence="2 3">
    <name type="scientific">Lysinibacillus louembei</name>
    <dbReference type="NCBI Taxonomy" id="1470088"/>
    <lineage>
        <taxon>Bacteria</taxon>
        <taxon>Bacillati</taxon>
        <taxon>Bacillota</taxon>
        <taxon>Bacilli</taxon>
        <taxon>Bacillales</taxon>
        <taxon>Bacillaceae</taxon>
        <taxon>Lysinibacillus</taxon>
    </lineage>
</organism>
<evidence type="ECO:0000256" key="1">
    <source>
        <dbReference type="SAM" id="SignalP"/>
    </source>
</evidence>
<dbReference type="Proteomes" id="UP001322664">
    <property type="component" value="Chromosome"/>
</dbReference>
<evidence type="ECO:0000313" key="3">
    <source>
        <dbReference type="Proteomes" id="UP001322664"/>
    </source>
</evidence>
<keyword evidence="3" id="KW-1185">Reference proteome</keyword>
<keyword evidence="1" id="KW-0732">Signal</keyword>
<evidence type="ECO:0008006" key="4">
    <source>
        <dbReference type="Google" id="ProtNLM"/>
    </source>
</evidence>
<reference evidence="2 3" key="1">
    <citation type="submission" date="2023-09" db="EMBL/GenBank/DDBJ databases">
        <authorList>
            <person name="Page C.A."/>
            <person name="Perez-Diaz I.M."/>
        </authorList>
    </citation>
    <scope>NUCLEOTIDE SEQUENCE [LARGE SCALE GENOMIC DNA]</scope>
    <source>
        <strain evidence="2 3">Ll15</strain>
    </source>
</reference>
<dbReference type="RefSeq" id="WP_319837631.1">
    <property type="nucleotide sequence ID" value="NZ_CP137624.1"/>
</dbReference>
<proteinExistence type="predicted"/>
<dbReference type="EMBL" id="CP137624">
    <property type="protein sequence ID" value="WPK13006.1"/>
    <property type="molecule type" value="Genomic_DNA"/>
</dbReference>
<evidence type="ECO:0000313" key="2">
    <source>
        <dbReference type="EMBL" id="WPK13006.1"/>
    </source>
</evidence>
<dbReference type="PROSITE" id="PS51257">
    <property type="entry name" value="PROKAR_LIPOPROTEIN"/>
    <property type="match status" value="1"/>
</dbReference>